<reference evidence="1 2" key="1">
    <citation type="submission" date="2017-02" db="EMBL/GenBank/DDBJ databases">
        <title>Genomes of Trichoderma spp. with biocontrol activity.</title>
        <authorList>
            <person name="Gardiner D."/>
            <person name="Kazan K."/>
            <person name="Vos C."/>
            <person name="Harvey P."/>
        </authorList>
    </citation>
    <scope>NUCLEOTIDE SEQUENCE [LARGE SCALE GENOMIC DNA]</scope>
    <source>
        <strain evidence="1 2">Tr1</strain>
    </source>
</reference>
<dbReference type="EMBL" id="MTYI01000264">
    <property type="protein sequence ID" value="PNP47173.1"/>
    <property type="molecule type" value="Genomic_DNA"/>
</dbReference>
<proteinExistence type="predicted"/>
<protein>
    <submittedName>
        <fullName evidence="1">Uncharacterized protein</fullName>
    </submittedName>
</protein>
<organism evidence="1 2">
    <name type="scientific">Trichoderma harzianum</name>
    <name type="common">Hypocrea lixii</name>
    <dbReference type="NCBI Taxonomy" id="5544"/>
    <lineage>
        <taxon>Eukaryota</taxon>
        <taxon>Fungi</taxon>
        <taxon>Dikarya</taxon>
        <taxon>Ascomycota</taxon>
        <taxon>Pezizomycotina</taxon>
        <taxon>Sordariomycetes</taxon>
        <taxon>Hypocreomycetidae</taxon>
        <taxon>Hypocreales</taxon>
        <taxon>Hypocreaceae</taxon>
        <taxon>Trichoderma</taxon>
    </lineage>
</organism>
<dbReference type="Proteomes" id="UP000236290">
    <property type="component" value="Unassembled WGS sequence"/>
</dbReference>
<dbReference type="AlphaFoldDB" id="A0A2K0TNT0"/>
<evidence type="ECO:0000313" key="1">
    <source>
        <dbReference type="EMBL" id="PNP47173.1"/>
    </source>
</evidence>
<comment type="caution">
    <text evidence="1">The sequence shown here is derived from an EMBL/GenBank/DDBJ whole genome shotgun (WGS) entry which is preliminary data.</text>
</comment>
<accession>A0A2K0TNT0</accession>
<sequence length="53" mass="6030">MVVLLMRFLDEEGGLTTEGKMEAEMPYRSACRGEGGCEDEVLMLRIEALEFWS</sequence>
<evidence type="ECO:0000313" key="2">
    <source>
        <dbReference type="Proteomes" id="UP000236290"/>
    </source>
</evidence>
<name>A0A2K0TNT0_TRIHA</name>
<gene>
    <name evidence="1" type="ORF">THARTR1_10678</name>
</gene>